<evidence type="ECO:0000313" key="2">
    <source>
        <dbReference type="Proteomes" id="UP000006233"/>
    </source>
</evidence>
<reference evidence="1 2" key="1">
    <citation type="submission" date="2009-09" db="EMBL/GenBank/DDBJ databases">
        <authorList>
            <person name="Weinstock G."/>
            <person name="Sodergren E."/>
            <person name="Clifton S."/>
            <person name="Fulton L."/>
            <person name="Fulton B."/>
            <person name="Courtney L."/>
            <person name="Fronick C."/>
            <person name="Harrison M."/>
            <person name="Strong C."/>
            <person name="Farmer C."/>
            <person name="Delahaunty K."/>
            <person name="Markovic C."/>
            <person name="Hall O."/>
            <person name="Minx P."/>
            <person name="Tomlinson C."/>
            <person name="Mitreva M."/>
            <person name="Nelson J."/>
            <person name="Hou S."/>
            <person name="Wollam A."/>
            <person name="Pepin K.H."/>
            <person name="Johnson M."/>
            <person name="Bhonagiri V."/>
            <person name="Nash W.E."/>
            <person name="Warren W."/>
            <person name="Chinwalla A."/>
            <person name="Mardis E.R."/>
            <person name="Wilson R.K."/>
        </authorList>
    </citation>
    <scope>NUCLEOTIDE SEQUENCE [LARGE SCALE GENOMIC DNA]</scope>
    <source>
        <strain evidence="1 2">F0254</strain>
    </source>
</reference>
<organism evidence="1 2">
    <name type="scientific">Leptotrichia hofstadii F0254</name>
    <dbReference type="NCBI Taxonomy" id="634994"/>
    <lineage>
        <taxon>Bacteria</taxon>
        <taxon>Fusobacteriati</taxon>
        <taxon>Fusobacteriota</taxon>
        <taxon>Fusobacteriia</taxon>
        <taxon>Fusobacteriales</taxon>
        <taxon>Leptotrichiaceae</taxon>
        <taxon>Leptotrichia</taxon>
    </lineage>
</organism>
<gene>
    <name evidence="1" type="ORF">GCWU000323_00685</name>
</gene>
<evidence type="ECO:0000313" key="1">
    <source>
        <dbReference type="EMBL" id="EEX75435.1"/>
    </source>
</evidence>
<dbReference type="STRING" id="634994.GCWU000323_00685"/>
<protein>
    <submittedName>
        <fullName evidence="1">Uncharacterized protein</fullName>
    </submittedName>
</protein>
<proteinExistence type="predicted"/>
<dbReference type="Proteomes" id="UP000006233">
    <property type="component" value="Unassembled WGS sequence"/>
</dbReference>
<name>C9MVL3_9FUSO</name>
<dbReference type="EMBL" id="ACVB02000007">
    <property type="protein sequence ID" value="EEX75435.1"/>
    <property type="molecule type" value="Genomic_DNA"/>
</dbReference>
<sequence length="40" mass="4652">MIYDEKISFNSIIIIWLLSFSQNIKVKKGSYCKGISGRNR</sequence>
<comment type="caution">
    <text evidence="1">The sequence shown here is derived from an EMBL/GenBank/DDBJ whole genome shotgun (WGS) entry which is preliminary data.</text>
</comment>
<dbReference type="HOGENOM" id="CLU_3291848_0_0_0"/>
<dbReference type="AlphaFoldDB" id="C9MVL3"/>
<accession>C9MVL3</accession>